<name>A0A1Z4V644_9CYAN</name>
<dbReference type="EMBL" id="AP018316">
    <property type="protein sequence ID" value="BAZ86725.1"/>
    <property type="molecule type" value="Genomic_DNA"/>
</dbReference>
<evidence type="ECO:0000313" key="1">
    <source>
        <dbReference type="EMBL" id="BAZ86725.1"/>
    </source>
</evidence>
<evidence type="ECO:0000313" key="2">
    <source>
        <dbReference type="Proteomes" id="UP000218702"/>
    </source>
</evidence>
<keyword evidence="1" id="KW-0346">Stress response</keyword>
<proteinExistence type="predicted"/>
<dbReference type="OrthoDB" id="514079at2"/>
<keyword evidence="2" id="KW-1185">Reference proteome</keyword>
<sequence length="186" mass="21517">MGKNFNTVPEVNCWRNFTLDGNIFDLSHLNSHSVTYLDVDKQKEYTFLITYSSHCFTSKIPDVISNQELQSIYKTPTESRLFSIERYHLSKHLPNIIKTLGEKTTLTFHAGYKNYATFKVLDSNGYEVNYFIPFSAFREKKKLRLHITSAYPKLDLGKTQKVNFFAIANNLLTGKKLPQPHITKTP</sequence>
<organism evidence="1 2">
    <name type="scientific">Dolichospermum compactum NIES-806</name>
    <dbReference type="NCBI Taxonomy" id="1973481"/>
    <lineage>
        <taxon>Bacteria</taxon>
        <taxon>Bacillati</taxon>
        <taxon>Cyanobacteriota</taxon>
        <taxon>Cyanophyceae</taxon>
        <taxon>Nostocales</taxon>
        <taxon>Aphanizomenonaceae</taxon>
        <taxon>Dolichospermum</taxon>
        <taxon>Dolichospermum compactum</taxon>
    </lineage>
</organism>
<dbReference type="Proteomes" id="UP000218702">
    <property type="component" value="Chromosome"/>
</dbReference>
<gene>
    <name evidence="1" type="primary">htrC</name>
    <name evidence="1" type="ORF">NIES806_29410</name>
</gene>
<dbReference type="AlphaFoldDB" id="A0A1Z4V644"/>
<protein>
    <submittedName>
        <fullName evidence="1">Heat shock protein C</fullName>
    </submittedName>
</protein>
<dbReference type="RefSeq" id="WP_096668353.1">
    <property type="nucleotide sequence ID" value="NZ_AP018316.1"/>
</dbReference>
<accession>A0A1Z4V644</accession>
<dbReference type="KEGG" id="dcm:NIES806_29410"/>
<reference evidence="1 2" key="1">
    <citation type="submission" date="2017-06" db="EMBL/GenBank/DDBJ databases">
        <title>Genome sequencing of cyanobaciteial culture collection at National Institute for Environmental Studies (NIES).</title>
        <authorList>
            <person name="Hirose Y."/>
            <person name="Shimura Y."/>
            <person name="Fujisawa T."/>
            <person name="Nakamura Y."/>
            <person name="Kawachi M."/>
        </authorList>
    </citation>
    <scope>NUCLEOTIDE SEQUENCE [LARGE SCALE GENOMIC DNA]</scope>
    <source>
        <strain evidence="1 2">NIES-806</strain>
    </source>
</reference>